<keyword evidence="2" id="KW-0540">Nuclease</keyword>
<geneLocation type="mitochondrion" evidence="2"/>
<keyword evidence="2" id="KW-0255">Endonuclease</keyword>
<gene>
    <name evidence="2" type="primary">orf244</name>
</gene>
<dbReference type="PANTHER" id="PTHR36181:SF4">
    <property type="entry name" value="LAGLIDADG ENDONUCLEASE"/>
    <property type="match status" value="1"/>
</dbReference>
<organism evidence="2">
    <name type="scientific">Morchella brunnea</name>
    <dbReference type="NCBI Taxonomy" id="1174671"/>
    <lineage>
        <taxon>Eukaryota</taxon>
        <taxon>Fungi</taxon>
        <taxon>Dikarya</taxon>
        <taxon>Ascomycota</taxon>
        <taxon>Pezizomycotina</taxon>
        <taxon>Pezizomycetes</taxon>
        <taxon>Pezizales</taxon>
        <taxon>Morchellaceae</taxon>
        <taxon>Morchella</taxon>
    </lineage>
</organism>
<keyword evidence="2" id="KW-0378">Hydrolase</keyword>
<evidence type="ECO:0000313" key="2">
    <source>
        <dbReference type="EMBL" id="UBU98580.1"/>
    </source>
</evidence>
<reference evidence="2" key="1">
    <citation type="submission" date="2021-01" db="EMBL/GenBank/DDBJ databases">
        <authorList>
            <person name="Sun H.-H."/>
            <person name="Zhang S."/>
            <person name="Zhang Y.-J."/>
        </authorList>
    </citation>
    <scope>NUCLEOTIDE SEQUENCE</scope>
    <source>
        <strain evidence="2">CMM1</strain>
    </source>
</reference>
<dbReference type="PANTHER" id="PTHR36181">
    <property type="entry name" value="INTRON-ENCODED ENDONUCLEASE AI3-RELATED"/>
    <property type="match status" value="1"/>
</dbReference>
<feature type="domain" description="Homing endonuclease LAGLIDADG" evidence="1">
    <location>
        <begin position="114"/>
        <end position="214"/>
    </location>
</feature>
<dbReference type="GO" id="GO:0004519">
    <property type="term" value="F:endonuclease activity"/>
    <property type="evidence" value="ECO:0007669"/>
    <property type="project" value="UniProtKB-KW"/>
</dbReference>
<dbReference type="InterPro" id="IPR004860">
    <property type="entry name" value="LAGLIDADG_dom"/>
</dbReference>
<dbReference type="SUPFAM" id="SSF55608">
    <property type="entry name" value="Homing endonucleases"/>
    <property type="match status" value="2"/>
</dbReference>
<dbReference type="Gene3D" id="3.10.28.10">
    <property type="entry name" value="Homing endonucleases"/>
    <property type="match status" value="2"/>
</dbReference>
<feature type="domain" description="Homing endonuclease LAGLIDADG" evidence="1">
    <location>
        <begin position="3"/>
        <end position="56"/>
    </location>
</feature>
<dbReference type="Pfam" id="PF00961">
    <property type="entry name" value="LAGLIDADG_1"/>
    <property type="match status" value="2"/>
</dbReference>
<accession>A0A8K1MHD7</accession>
<proteinExistence type="predicted"/>
<dbReference type="AlphaFoldDB" id="A0A8K1MHD7"/>
<protein>
    <submittedName>
        <fullName evidence="2">LAGLIDADG endonuclease</fullName>
    </submittedName>
</protein>
<dbReference type="GO" id="GO:0005739">
    <property type="term" value="C:mitochondrion"/>
    <property type="evidence" value="ECO:0007669"/>
    <property type="project" value="UniProtKB-ARBA"/>
</dbReference>
<evidence type="ECO:0000259" key="1">
    <source>
        <dbReference type="Pfam" id="PF00961"/>
    </source>
</evidence>
<sequence length="244" mass="27658">MVFFSVGTIRIRGRDGQGIYSVYDLEELTNVIIPHFDKYPLLTQKRANYLLFKQVVAIMKNKEHLTSEGLTKIISIRASMNKGLSETLYTNFPGIIPAVRPLVESMKIPDSNWLAGFTEAEGCFYVSINKSKTTTGFAVQLKFQLTQHYRDKQLMECLETYLGCGRYEARSQNIQAGNFVVSKLSDITEKIIPFFDKYPILGCKSKDYADFKRASELIQNKAHLTAEGLDQIKKIKGGMNTGRE</sequence>
<keyword evidence="2" id="KW-0496">Mitochondrion</keyword>
<dbReference type="InterPro" id="IPR027434">
    <property type="entry name" value="Homing_endonucl"/>
</dbReference>
<dbReference type="RefSeq" id="YP_010218772.1">
    <property type="nucleotide sequence ID" value="NC_058917.1"/>
</dbReference>
<dbReference type="FunFam" id="3.10.28.10:FF:000010">
    <property type="entry name" value="LAGLIDADG homing endonuclease I-LtrII"/>
    <property type="match status" value="1"/>
</dbReference>
<name>A0A8K1MHD7_9PEZI</name>
<dbReference type="EMBL" id="MW538937">
    <property type="protein sequence ID" value="UBU98580.1"/>
    <property type="molecule type" value="Genomic_DNA"/>
</dbReference>
<dbReference type="GeneID" id="68665240"/>
<dbReference type="InterPro" id="IPR051289">
    <property type="entry name" value="LAGLIDADG_Endonuclease"/>
</dbReference>